<keyword evidence="5" id="KW-1185">Reference proteome</keyword>
<dbReference type="InterPro" id="IPR053139">
    <property type="entry name" value="Surface_bspA-like"/>
</dbReference>
<evidence type="ECO:0000313" key="4">
    <source>
        <dbReference type="EMBL" id="MBU5335010.1"/>
    </source>
</evidence>
<organism evidence="4 5">
    <name type="scientific">Intestinibacter bartlettii</name>
    <dbReference type="NCBI Taxonomy" id="261299"/>
    <lineage>
        <taxon>Bacteria</taxon>
        <taxon>Bacillati</taxon>
        <taxon>Bacillota</taxon>
        <taxon>Clostridia</taxon>
        <taxon>Peptostreptococcales</taxon>
        <taxon>Peptostreptococcaceae</taxon>
        <taxon>Intestinibacter</taxon>
    </lineage>
</organism>
<feature type="region of interest" description="Disordered" evidence="1">
    <location>
        <begin position="29"/>
        <end position="83"/>
    </location>
</feature>
<feature type="transmembrane region" description="Helical" evidence="2">
    <location>
        <begin position="298"/>
        <end position="316"/>
    </location>
</feature>
<accession>A0ABS6DT60</accession>
<feature type="signal peptide" evidence="3">
    <location>
        <begin position="1"/>
        <end position="32"/>
    </location>
</feature>
<comment type="caution">
    <text evidence="4">The sequence shown here is derived from an EMBL/GenBank/DDBJ whole genome shotgun (WGS) entry which is preliminary data.</text>
</comment>
<sequence>MRKVLKKSTIVLLALTFILSMVNFNGVNTSFADNNDTTQTTTEESSTDTSSDTSNTTDTTTDESSETDSSTEEDENTLTSEDGFKYILEDDEVTIKGYEGSETDITIPSEIDGHKVTKIGEAAFDGNEDITSVEIPDSITTIESYAFYNSTSLESVSIPESVTTIGEGAFANCTSLTTVNLPSKLTTISYGLFASCSSLTEIEIPKNVTSIEGYAFYTCTSLKDINIPEGVTSIGEAAFYYCTGLESIELSKNIEEIGDYAFDSCTNLTITGYSNTAAKTYASENSIPFKTIRTAWDYAKMVFGVLIIAGIIFLVYKLRAVIKNKRYLKNNINFDENLILVDNKDCKISITGKSNKTLLNGKEVKAKKKWAISNFVGYNYEIENKSQYPIQVYTKYITIGDYTDKFNLNEEIPSGKKAKGFAYSKKANSLDELKEVNGIIAICINKDGNKEINQYNFKID</sequence>
<dbReference type="InterPro" id="IPR026906">
    <property type="entry name" value="LRR_5"/>
</dbReference>
<keyword evidence="2" id="KW-1133">Transmembrane helix</keyword>
<dbReference type="PANTHER" id="PTHR45661">
    <property type="entry name" value="SURFACE ANTIGEN"/>
    <property type="match status" value="1"/>
</dbReference>
<protein>
    <submittedName>
        <fullName evidence="4">Leucine-rich repeat domain-containing protein</fullName>
    </submittedName>
</protein>
<evidence type="ECO:0000256" key="3">
    <source>
        <dbReference type="SAM" id="SignalP"/>
    </source>
</evidence>
<name>A0ABS6DT60_9FIRM</name>
<dbReference type="PANTHER" id="PTHR45661:SF3">
    <property type="entry name" value="IG-LIKE DOMAIN-CONTAINING PROTEIN"/>
    <property type="match status" value="1"/>
</dbReference>
<feature type="compositionally biased region" description="Low complexity" evidence="1">
    <location>
        <begin position="33"/>
        <end position="59"/>
    </location>
</feature>
<keyword evidence="2" id="KW-0812">Transmembrane</keyword>
<evidence type="ECO:0000256" key="1">
    <source>
        <dbReference type="SAM" id="MobiDB-lite"/>
    </source>
</evidence>
<dbReference type="Proteomes" id="UP001196301">
    <property type="component" value="Unassembled WGS sequence"/>
</dbReference>
<keyword evidence="2" id="KW-0472">Membrane</keyword>
<reference evidence="4 5" key="1">
    <citation type="submission" date="2021-06" db="EMBL/GenBank/DDBJ databases">
        <authorList>
            <person name="Sun Q."/>
            <person name="Li D."/>
        </authorList>
    </citation>
    <scope>NUCLEOTIDE SEQUENCE [LARGE SCALE GENOMIC DNA]</scope>
    <source>
        <strain evidence="4 5">N19</strain>
    </source>
</reference>
<feature type="compositionally biased region" description="Acidic residues" evidence="1">
    <location>
        <begin position="60"/>
        <end position="76"/>
    </location>
</feature>
<evidence type="ECO:0000313" key="5">
    <source>
        <dbReference type="Proteomes" id="UP001196301"/>
    </source>
</evidence>
<gene>
    <name evidence="4" type="ORF">KQI20_01035</name>
</gene>
<dbReference type="RefSeq" id="WP_216568178.1">
    <property type="nucleotide sequence ID" value="NZ_JAHLOQ010000002.1"/>
</dbReference>
<dbReference type="Pfam" id="PF13306">
    <property type="entry name" value="LRR_5"/>
    <property type="match status" value="1"/>
</dbReference>
<evidence type="ECO:0000256" key="2">
    <source>
        <dbReference type="SAM" id="Phobius"/>
    </source>
</evidence>
<proteinExistence type="predicted"/>
<dbReference type="EMBL" id="JAHLOQ010000002">
    <property type="protein sequence ID" value="MBU5335010.1"/>
    <property type="molecule type" value="Genomic_DNA"/>
</dbReference>
<feature type="chain" id="PRO_5045246728" evidence="3">
    <location>
        <begin position="33"/>
        <end position="460"/>
    </location>
</feature>
<keyword evidence="3" id="KW-0732">Signal</keyword>